<evidence type="ECO:0000313" key="3">
    <source>
        <dbReference type="Proteomes" id="UP000568888"/>
    </source>
</evidence>
<dbReference type="EMBL" id="BLXY01000002">
    <property type="protein sequence ID" value="GFO64048.1"/>
    <property type="molecule type" value="Genomic_DNA"/>
</dbReference>
<feature type="region of interest" description="Disordered" evidence="1">
    <location>
        <begin position="1"/>
        <end position="22"/>
    </location>
</feature>
<protein>
    <submittedName>
        <fullName evidence="2">Uncharacterized protein</fullName>
    </submittedName>
</protein>
<dbReference type="Proteomes" id="UP000568888">
    <property type="component" value="Unassembled WGS sequence"/>
</dbReference>
<gene>
    <name evidence="2" type="ORF">GMPD_19670</name>
</gene>
<organism evidence="2 3">
    <name type="scientific">Geomonas paludis</name>
    <dbReference type="NCBI Taxonomy" id="2740185"/>
    <lineage>
        <taxon>Bacteria</taxon>
        <taxon>Pseudomonadati</taxon>
        <taxon>Thermodesulfobacteriota</taxon>
        <taxon>Desulfuromonadia</taxon>
        <taxon>Geobacterales</taxon>
        <taxon>Geobacteraceae</taxon>
        <taxon>Geomonas</taxon>
    </lineage>
</organism>
<proteinExistence type="predicted"/>
<reference evidence="3" key="1">
    <citation type="submission" date="2020-06" db="EMBL/GenBank/DDBJ databases">
        <title>Draft genomic sequecing of Geomonas sp. Red736.</title>
        <authorList>
            <person name="Itoh H."/>
            <person name="Xu Z.X."/>
            <person name="Ushijima N."/>
            <person name="Masuda Y."/>
            <person name="Shiratori Y."/>
            <person name="Senoo K."/>
        </authorList>
    </citation>
    <scope>NUCLEOTIDE SEQUENCE [LARGE SCALE GENOMIC DNA]</scope>
    <source>
        <strain evidence="3">Red736</strain>
    </source>
</reference>
<name>A0A6V8MV35_9BACT</name>
<dbReference type="AlphaFoldDB" id="A0A6V8MV35"/>
<accession>A0A6V8MV35</accession>
<evidence type="ECO:0000313" key="2">
    <source>
        <dbReference type="EMBL" id="GFO64048.1"/>
    </source>
</evidence>
<evidence type="ECO:0000256" key="1">
    <source>
        <dbReference type="SAM" id="MobiDB-lite"/>
    </source>
</evidence>
<sequence>MSGESGEAGIEQGQREDLRGGGLVRNAGGLVALLSKRHDTHESADERILGSGDFVDFSSCATPSYDIATTVSSFAKAQSMLKIDV</sequence>
<comment type="caution">
    <text evidence="2">The sequence shown here is derived from an EMBL/GenBank/DDBJ whole genome shotgun (WGS) entry which is preliminary data.</text>
</comment>